<feature type="signal peptide" evidence="13">
    <location>
        <begin position="1"/>
        <end position="22"/>
    </location>
</feature>
<evidence type="ECO:0000256" key="4">
    <source>
        <dbReference type="ARBA" id="ARBA00022723"/>
    </source>
</evidence>
<keyword evidence="3" id="KW-0645">Protease</keyword>
<accession>A0A931MXP3</accession>
<dbReference type="Proteomes" id="UP000631694">
    <property type="component" value="Unassembled WGS sequence"/>
</dbReference>
<dbReference type="GO" id="GO:0071555">
    <property type="term" value="P:cell wall organization"/>
    <property type="evidence" value="ECO:0007669"/>
    <property type="project" value="UniProtKB-KW"/>
</dbReference>
<dbReference type="Pfam" id="PF05951">
    <property type="entry name" value="Peptidase_M15_2"/>
    <property type="match status" value="1"/>
</dbReference>
<gene>
    <name evidence="14" type="ORF">I5731_16485</name>
</gene>
<evidence type="ECO:0000256" key="5">
    <source>
        <dbReference type="ARBA" id="ARBA00022729"/>
    </source>
</evidence>
<dbReference type="GO" id="GO:0008237">
    <property type="term" value="F:metallopeptidase activity"/>
    <property type="evidence" value="ECO:0007669"/>
    <property type="project" value="UniProtKB-KW"/>
</dbReference>
<evidence type="ECO:0000256" key="13">
    <source>
        <dbReference type="SAM" id="SignalP"/>
    </source>
</evidence>
<comment type="similarity">
    <text evidence="10">Belongs to the peptidase M15 family.</text>
</comment>
<evidence type="ECO:0000256" key="2">
    <source>
        <dbReference type="ARBA" id="ARBA00004776"/>
    </source>
</evidence>
<evidence type="ECO:0000313" key="15">
    <source>
        <dbReference type="Proteomes" id="UP000631694"/>
    </source>
</evidence>
<reference evidence="14" key="1">
    <citation type="submission" date="2020-12" db="EMBL/GenBank/DDBJ databases">
        <title>Methylobrevis albus sp. nov., isolated from fresh water lack sediment.</title>
        <authorList>
            <person name="Zou Q."/>
        </authorList>
    </citation>
    <scope>NUCLEOTIDE SEQUENCE</scope>
    <source>
        <strain evidence="14">L22</strain>
    </source>
</reference>
<dbReference type="InterPro" id="IPR010275">
    <property type="entry name" value="MepK"/>
</dbReference>
<keyword evidence="7" id="KW-0862">Zinc</keyword>
<dbReference type="GO" id="GO:0006508">
    <property type="term" value="P:proteolysis"/>
    <property type="evidence" value="ECO:0007669"/>
    <property type="project" value="UniProtKB-KW"/>
</dbReference>
<dbReference type="InterPro" id="IPR009045">
    <property type="entry name" value="Zn_M74/Hedgehog-like"/>
</dbReference>
<organism evidence="14 15">
    <name type="scientific">Methylobrevis albus</name>
    <dbReference type="NCBI Taxonomy" id="2793297"/>
    <lineage>
        <taxon>Bacteria</taxon>
        <taxon>Pseudomonadati</taxon>
        <taxon>Pseudomonadota</taxon>
        <taxon>Alphaproteobacteria</taxon>
        <taxon>Hyphomicrobiales</taxon>
        <taxon>Pleomorphomonadaceae</taxon>
        <taxon>Methylobrevis</taxon>
    </lineage>
</organism>
<keyword evidence="8" id="KW-0482">Metalloprotease</keyword>
<evidence type="ECO:0000256" key="10">
    <source>
        <dbReference type="ARBA" id="ARBA00093448"/>
    </source>
</evidence>
<keyword evidence="15" id="KW-1185">Reference proteome</keyword>
<keyword evidence="9" id="KW-0961">Cell wall biogenesis/degradation</keyword>
<comment type="caution">
    <text evidence="14">The sequence shown here is derived from an EMBL/GenBank/DDBJ whole genome shotgun (WGS) entry which is preliminary data.</text>
</comment>
<evidence type="ECO:0000256" key="3">
    <source>
        <dbReference type="ARBA" id="ARBA00022670"/>
    </source>
</evidence>
<evidence type="ECO:0000256" key="11">
    <source>
        <dbReference type="ARBA" id="ARBA00093666"/>
    </source>
</evidence>
<dbReference type="SUPFAM" id="SSF55166">
    <property type="entry name" value="Hedgehog/DD-peptidase"/>
    <property type="match status" value="1"/>
</dbReference>
<proteinExistence type="inferred from homology"/>
<dbReference type="RefSeq" id="WP_197312499.1">
    <property type="nucleotide sequence ID" value="NZ_JADZLT010000054.1"/>
</dbReference>
<keyword evidence="6" id="KW-0378">Hydrolase</keyword>
<dbReference type="CDD" id="cd14844">
    <property type="entry name" value="Zn-DD-carboxypeptidase_like"/>
    <property type="match status" value="1"/>
</dbReference>
<sequence>MKRIISNFPAQAAAFTADAAFAANRALVAAGSFCFAVLRPQKFVAAALAATMIANVAVVPAAAADNRTLSLYNTHTKERLTVTFKQNGRFVDAGLRQLNVFLRDWRRNEPTKMDPRLFDTVWEVYRQSGATQPIHVVSAYRSLATNDMLRSRSGAVAKRSQHTAGKAMDFYIPGTKISTLRTAALRLQRGGIGYYPSANNPFVHVDVGSVRHWPRMTEKQLMAVFPDGKTVHVPTTGRPLRGYQQALAELKIDAPYSAPLASRSGEKKRPKGILAMLFDSGEDDETEVMAASGAGGEEEAAPARQELRAAPAPQRTRERAPVVVEQRPAPAPVPPAAVEPPVVASPSLMARAPLPPRAPAERPSGVNSLAEATLPASAAIPGRFAPPAEPAAETVVAVAPPPAPRGKPAELVALALAATEAEKAKAEEARITVASAEAAAAEAEAIMKAQAEAVAAPVVAALTITPRPRPATAIAAEAPVQVAAAVPPVAGAAVPTPQLRRGLPTVDPREDARLALAAFSGEPAEAQGTTALGYASLSASVPAPRPMFSARTDEKRVPRPSPVAAAHASLPATTTIAADPFAVLTQSFRFDGGAVSLFSPTTLARQADDETLVHPDQQRLAALLTNPATGLRIGFGGKPYGEMRTTAFSGEAIARLRGWRVATTDAPAAKVASR</sequence>
<evidence type="ECO:0000256" key="6">
    <source>
        <dbReference type="ARBA" id="ARBA00022801"/>
    </source>
</evidence>
<evidence type="ECO:0000256" key="12">
    <source>
        <dbReference type="SAM" id="MobiDB-lite"/>
    </source>
</evidence>
<dbReference type="Gene3D" id="3.30.1380.10">
    <property type="match status" value="1"/>
</dbReference>
<keyword evidence="5 13" id="KW-0732">Signal</keyword>
<feature type="region of interest" description="Disordered" evidence="12">
    <location>
        <begin position="290"/>
        <end position="321"/>
    </location>
</feature>
<dbReference type="PANTHER" id="PTHR37425:SF1">
    <property type="entry name" value="OUTER MEMBRANE PROTEIN"/>
    <property type="match status" value="1"/>
</dbReference>
<name>A0A931MXP3_9HYPH</name>
<evidence type="ECO:0000256" key="8">
    <source>
        <dbReference type="ARBA" id="ARBA00023049"/>
    </source>
</evidence>
<protein>
    <recommendedName>
        <fullName evidence="11">Murein endopeptidase K</fullName>
    </recommendedName>
</protein>
<comment type="pathway">
    <text evidence="2">Cell wall biogenesis; cell wall polysaccharide biosynthesis.</text>
</comment>
<dbReference type="AlphaFoldDB" id="A0A931MXP3"/>
<dbReference type="PANTHER" id="PTHR37425">
    <property type="match status" value="1"/>
</dbReference>
<dbReference type="EMBL" id="JADZLT010000054">
    <property type="protein sequence ID" value="MBH0239423.1"/>
    <property type="molecule type" value="Genomic_DNA"/>
</dbReference>
<dbReference type="GO" id="GO:0046872">
    <property type="term" value="F:metal ion binding"/>
    <property type="evidence" value="ECO:0007669"/>
    <property type="project" value="UniProtKB-KW"/>
</dbReference>
<evidence type="ECO:0000256" key="7">
    <source>
        <dbReference type="ARBA" id="ARBA00022833"/>
    </source>
</evidence>
<feature type="chain" id="PRO_5038058638" description="Murein endopeptidase K" evidence="13">
    <location>
        <begin position="23"/>
        <end position="674"/>
    </location>
</feature>
<evidence type="ECO:0000256" key="1">
    <source>
        <dbReference type="ARBA" id="ARBA00001947"/>
    </source>
</evidence>
<evidence type="ECO:0000256" key="9">
    <source>
        <dbReference type="ARBA" id="ARBA00023316"/>
    </source>
</evidence>
<evidence type="ECO:0000313" key="14">
    <source>
        <dbReference type="EMBL" id="MBH0239423.1"/>
    </source>
</evidence>
<comment type="cofactor">
    <cofactor evidence="1">
        <name>Zn(2+)</name>
        <dbReference type="ChEBI" id="CHEBI:29105"/>
    </cofactor>
</comment>
<keyword evidence="4" id="KW-0479">Metal-binding</keyword>